<name>A0AAW8B8S6_9GAMM</name>
<organism evidence="1 2">
    <name type="scientific">Porticoccus litoralis</name>
    <dbReference type="NCBI Taxonomy" id="434086"/>
    <lineage>
        <taxon>Bacteria</taxon>
        <taxon>Pseudomonadati</taxon>
        <taxon>Pseudomonadota</taxon>
        <taxon>Gammaproteobacteria</taxon>
        <taxon>Cellvibrionales</taxon>
        <taxon>Porticoccaceae</taxon>
        <taxon>Porticoccus</taxon>
    </lineage>
</organism>
<evidence type="ECO:0000313" key="2">
    <source>
        <dbReference type="Proteomes" id="UP001178354"/>
    </source>
</evidence>
<dbReference type="Proteomes" id="UP001178354">
    <property type="component" value="Unassembled WGS sequence"/>
</dbReference>
<dbReference type="PANTHER" id="PTHR35841">
    <property type="entry name" value="PHOSPHONATES-BINDING PERIPLASMIC PROTEIN"/>
    <property type="match status" value="1"/>
</dbReference>
<dbReference type="PANTHER" id="PTHR35841:SF1">
    <property type="entry name" value="PHOSPHONATES-BINDING PERIPLASMIC PROTEIN"/>
    <property type="match status" value="1"/>
</dbReference>
<gene>
    <name evidence="1" type="ORF">Q8A57_09765</name>
</gene>
<reference evidence="1" key="1">
    <citation type="journal article" date="2010" name="Int. J. Syst. Evol. Microbiol.">
        <title>Porticoccus litoralis gen. nov., sp. nov., a gammaproteobacterium isolated from the Yellow Sea.</title>
        <authorList>
            <person name="Oh H.M."/>
            <person name="Kim H."/>
            <person name="Kim K.M."/>
            <person name="Min G.S."/>
            <person name="Cho J.C."/>
        </authorList>
    </citation>
    <scope>NUCLEOTIDE SEQUENCE</scope>
    <source>
        <strain evidence="1">DSM 25064</strain>
    </source>
</reference>
<dbReference type="SUPFAM" id="SSF53850">
    <property type="entry name" value="Periplasmic binding protein-like II"/>
    <property type="match status" value="1"/>
</dbReference>
<proteinExistence type="predicted"/>
<dbReference type="RefSeq" id="WP_305170917.1">
    <property type="nucleotide sequence ID" value="NZ_JAUUUU010000005.1"/>
</dbReference>
<evidence type="ECO:0000313" key="1">
    <source>
        <dbReference type="EMBL" id="MDP1521255.1"/>
    </source>
</evidence>
<dbReference type="Pfam" id="PF12974">
    <property type="entry name" value="Phosphonate-bd"/>
    <property type="match status" value="1"/>
</dbReference>
<protein>
    <submittedName>
        <fullName evidence="1">Phosphate/phosphite/phosphonate ABC transporter substrate-binding protein</fullName>
    </submittedName>
</protein>
<accession>A0AAW8B8S6</accession>
<dbReference type="AlphaFoldDB" id="A0AAW8B8S6"/>
<keyword evidence="2" id="KW-1185">Reference proteome</keyword>
<comment type="caution">
    <text evidence="1">The sequence shown here is derived from an EMBL/GenBank/DDBJ whole genome shotgun (WGS) entry which is preliminary data.</text>
</comment>
<reference evidence="1" key="2">
    <citation type="submission" date="2023-08" db="EMBL/GenBank/DDBJ databases">
        <authorList>
            <person name="Luo J."/>
        </authorList>
    </citation>
    <scope>NUCLEOTIDE SEQUENCE</scope>
    <source>
        <strain evidence="1">DSM 25064</strain>
    </source>
</reference>
<dbReference type="EMBL" id="JAUUUU010000005">
    <property type="protein sequence ID" value="MDP1521255.1"/>
    <property type="molecule type" value="Genomic_DNA"/>
</dbReference>
<sequence length="282" mass="31103">MLKIERAFYRLAVLLVAVVLLAPSIVGSAIAAEFTVGVVPQFEAKKLHSTWQPILDALSLKTGHTFKLMGSKTIPEFESSLQKGEFDIIYANPWHAVIANETQGYVPIIKDGKKKLKGILVVRKDSGINEVSQLDGQEVAFPAPNALGASLLMRADLQNLFGVQVVPIYVKTHTSVYLNVVLGDASAGGGVRGTFMELPNKMSDVLRVLYETRPMNPHPICVHPRLSDEDRVTIQRAFLDLGEDLATNSLFSEVPIDLPERASIDDYLILKSWGLRDFYVSE</sequence>
<dbReference type="Gene3D" id="3.40.190.10">
    <property type="entry name" value="Periplasmic binding protein-like II"/>
    <property type="match status" value="2"/>
</dbReference>